<evidence type="ECO:0000313" key="1">
    <source>
        <dbReference type="EMBL" id="MPN22011.1"/>
    </source>
</evidence>
<accession>A0A645G568</accession>
<organism evidence="1">
    <name type="scientific">bioreactor metagenome</name>
    <dbReference type="NCBI Taxonomy" id="1076179"/>
    <lineage>
        <taxon>unclassified sequences</taxon>
        <taxon>metagenomes</taxon>
        <taxon>ecological metagenomes</taxon>
    </lineage>
</organism>
<protein>
    <submittedName>
        <fullName evidence="1">Uncharacterized protein</fullName>
    </submittedName>
</protein>
<gene>
    <name evidence="1" type="ORF">SDC9_169394</name>
</gene>
<reference evidence="1" key="1">
    <citation type="submission" date="2019-08" db="EMBL/GenBank/DDBJ databases">
        <authorList>
            <person name="Kucharzyk K."/>
            <person name="Murdoch R.W."/>
            <person name="Higgins S."/>
            <person name="Loffler F."/>
        </authorList>
    </citation>
    <scope>NUCLEOTIDE SEQUENCE</scope>
</reference>
<comment type="caution">
    <text evidence="1">The sequence shown here is derived from an EMBL/GenBank/DDBJ whole genome shotgun (WGS) entry which is preliminary data.</text>
</comment>
<name>A0A645G568_9ZZZZ</name>
<dbReference type="EMBL" id="VSSQ01070150">
    <property type="protein sequence ID" value="MPN22011.1"/>
    <property type="molecule type" value="Genomic_DNA"/>
</dbReference>
<proteinExistence type="predicted"/>
<dbReference type="AlphaFoldDB" id="A0A645G568"/>
<sequence length="35" mass="4164">MVYLLSLPAQYAKEGIVFVFREGKDHKNNQVHFRQ</sequence>